<dbReference type="EMBL" id="JAPDDP010000018">
    <property type="protein sequence ID" value="MDA0181017.1"/>
    <property type="molecule type" value="Genomic_DNA"/>
</dbReference>
<feature type="compositionally biased region" description="Low complexity" evidence="1">
    <location>
        <begin position="514"/>
        <end position="540"/>
    </location>
</feature>
<reference evidence="2" key="1">
    <citation type="submission" date="2022-10" db="EMBL/GenBank/DDBJ databases">
        <title>The WGS of Solirubrobacter phytolaccae KCTC 29190.</title>
        <authorList>
            <person name="Jiang Z."/>
        </authorList>
    </citation>
    <scope>NUCLEOTIDE SEQUENCE</scope>
    <source>
        <strain evidence="2">KCTC 29190</strain>
    </source>
</reference>
<sequence>MRIAELGRALRRLRDLPDALLVADGAVWTVPMDADRTPSWLTSPTLAPPHVTVKVDEATVWRARGALRRARWTRDATGLVGEGPLRTFRPADVERLCAAAEPVIERLEWAFSPTGARPRGVLVAEPATELRYASRVPLPAVRCGRLRVELAIADRLYDLRGPVLADRWLRSCAARTWPTPALLAELARLRSADDETLRVWALDHGVGEGIGAALRADGADRAKVHERVVDRMWGSDDNYRAAVIGVLLADPEARYHVPARPENEWELYGAIVELEAATPRWRARTRAHMPRWLADPDVTFESDLARFPPDLAIRVMRLGGALPEPPRGSWPTRSLRRYVELLERVDEPTRKLLRSPWVVDVLSSRLGDGAFGLLAAAKRITPGTEDAIAALLATQRPGAGDAQRALTAWQRSPVTEDAEALAVATGLDATLIARWRHHRELLGEPVALPRRAAQVADVPARLAAEAEAIRAKLQMAADRAAPVPVDPTGTRAAPTPADPSGTRAAPAPADPSGTRAAPAPADPTGTRAAPAPAAPSATRAALAPDAIAELERRLTRLEDPDGVAARVEAARRQAARSLERAVADARLRSLRAVLEAEARRRLPGLRDGLPLVLLADLAGLAALAPLDQRLLERLLATILDGGDVYAWPENAAWLARRRFDARAWRAGFDATVEGVRYVTETDPLKALHMGSWFDTCLSLDGGINQHAALNNTIEANRHVVYGYGPRGEVLARRLLAVTDDGTLLKFHTYAFADRRAHEHAMDALCEALAARSGLTLGTRGEPRSLTGSPFYDDGVQSWASAPAEAQRHRISSLDLLTLPIDEVRRTVEAGVVAIQATPLVIRALRRRGVAPEALVAIADVYWSLGLRWPASSTEQLLEHLDEPAAVLELVDRDEGADAILAALAERPRDDVLGLAAAALTGAPLRRIRPNAAPERLLRRAIGRTEARLPARPAGVKLRVPLIRRFDAAVRERDWRALERALRAAPAFADDPRVEDLLLDACTDPPVSAQVSRIVHDLAERRQELGTLSVQLLQG</sequence>
<feature type="region of interest" description="Disordered" evidence="1">
    <location>
        <begin position="479"/>
        <end position="540"/>
    </location>
</feature>
<keyword evidence="3" id="KW-1185">Reference proteome</keyword>
<dbReference type="Proteomes" id="UP001147653">
    <property type="component" value="Unassembled WGS sequence"/>
</dbReference>
<comment type="caution">
    <text evidence="2">The sequence shown here is derived from an EMBL/GenBank/DDBJ whole genome shotgun (WGS) entry which is preliminary data.</text>
</comment>
<evidence type="ECO:0000313" key="2">
    <source>
        <dbReference type="EMBL" id="MDA0181017.1"/>
    </source>
</evidence>
<dbReference type="RefSeq" id="WP_270025329.1">
    <property type="nucleotide sequence ID" value="NZ_JAPDDP010000018.1"/>
</dbReference>
<evidence type="ECO:0000256" key="1">
    <source>
        <dbReference type="SAM" id="MobiDB-lite"/>
    </source>
</evidence>
<protein>
    <submittedName>
        <fullName evidence="2">Uncharacterized protein</fullName>
    </submittedName>
</protein>
<proteinExistence type="predicted"/>
<evidence type="ECO:0000313" key="3">
    <source>
        <dbReference type="Proteomes" id="UP001147653"/>
    </source>
</evidence>
<accession>A0A9X3NGY4</accession>
<gene>
    <name evidence="2" type="ORF">OJ997_11980</name>
</gene>
<dbReference type="AlphaFoldDB" id="A0A9X3NGY4"/>
<name>A0A9X3NGY4_9ACTN</name>
<organism evidence="2 3">
    <name type="scientific">Solirubrobacter phytolaccae</name>
    <dbReference type="NCBI Taxonomy" id="1404360"/>
    <lineage>
        <taxon>Bacteria</taxon>
        <taxon>Bacillati</taxon>
        <taxon>Actinomycetota</taxon>
        <taxon>Thermoleophilia</taxon>
        <taxon>Solirubrobacterales</taxon>
        <taxon>Solirubrobacteraceae</taxon>
        <taxon>Solirubrobacter</taxon>
    </lineage>
</organism>